<evidence type="ECO:0000256" key="2">
    <source>
        <dbReference type="ARBA" id="ARBA00022692"/>
    </source>
</evidence>
<gene>
    <name evidence="9" type="ORF">PHET_03372</name>
</gene>
<keyword evidence="7" id="KW-0732">Signal</keyword>
<keyword evidence="2 6" id="KW-0812">Transmembrane</keyword>
<evidence type="ECO:0000256" key="7">
    <source>
        <dbReference type="SAM" id="SignalP"/>
    </source>
</evidence>
<evidence type="ECO:0000256" key="6">
    <source>
        <dbReference type="SAM" id="Phobius"/>
    </source>
</evidence>
<evidence type="ECO:0000256" key="5">
    <source>
        <dbReference type="SAM" id="MobiDB-lite"/>
    </source>
</evidence>
<feature type="domain" description="Neurofascin/L1/NrCAM C-terminal" evidence="8">
    <location>
        <begin position="775"/>
        <end position="857"/>
    </location>
</feature>
<name>A0A8J4TBT3_9TREM</name>
<dbReference type="OrthoDB" id="6244967at2759"/>
<keyword evidence="10" id="KW-1185">Reference proteome</keyword>
<evidence type="ECO:0000256" key="4">
    <source>
        <dbReference type="ARBA" id="ARBA00023136"/>
    </source>
</evidence>
<accession>A0A8J4TBT3</accession>
<proteinExistence type="predicted"/>
<dbReference type="Pfam" id="PF13882">
    <property type="entry name" value="Bravo_FIGEY"/>
    <property type="match status" value="1"/>
</dbReference>
<evidence type="ECO:0000313" key="10">
    <source>
        <dbReference type="Proteomes" id="UP000748531"/>
    </source>
</evidence>
<keyword evidence="4 6" id="KW-0472">Membrane</keyword>
<keyword evidence="3 6" id="KW-1133">Transmembrane helix</keyword>
<feature type="compositionally biased region" description="Polar residues" evidence="5">
    <location>
        <begin position="815"/>
        <end position="824"/>
    </location>
</feature>
<feature type="chain" id="PRO_5035281608" description="Neurofascin/L1/NrCAM C-terminal domain-containing protein" evidence="7">
    <location>
        <begin position="23"/>
        <end position="891"/>
    </location>
</feature>
<dbReference type="GO" id="GO:0016020">
    <property type="term" value="C:membrane"/>
    <property type="evidence" value="ECO:0007669"/>
    <property type="project" value="UniProtKB-SubCell"/>
</dbReference>
<feature type="transmembrane region" description="Helical" evidence="6">
    <location>
        <begin position="749"/>
        <end position="773"/>
    </location>
</feature>
<dbReference type="AlphaFoldDB" id="A0A8J4TBT3"/>
<evidence type="ECO:0000259" key="8">
    <source>
        <dbReference type="Pfam" id="PF13882"/>
    </source>
</evidence>
<comment type="caution">
    <text evidence="9">The sequence shown here is derived from an EMBL/GenBank/DDBJ whole genome shotgun (WGS) entry which is preliminary data.</text>
</comment>
<evidence type="ECO:0000256" key="1">
    <source>
        <dbReference type="ARBA" id="ARBA00004167"/>
    </source>
</evidence>
<sequence length="891" mass="99330">MVLRSVATVVLLILLALPFGYFQQSLNFVPVRNAHQEPVVYINNTNPIAVLDASSPASRIVYFAKRSSYMEQFLIFYCRVNTQSTVLRSISLCCRKDRSASERQCFRISDTQPTGKLSCLRTNFDYVYDGHVGANFSIRIEKMQDLSYPIAGLFSCSVTDSLQTTITSSELEIRDVVYYIRQLPAKPSNTITSIKPISKNAFPFAFECASGFPSKDWPTWMHTLNNNLGIYQWGFCKDCVSQNAMSCMERRIPLPSDISLSFLNGTMYLLDPSFLGKGDRAIMCKSDENEAPINTFAGDFQESPVPVIKSGLSLDTTSQGNQHLVPLTELTQRYIIVDRSPLGGFALRALYREPEGGTHFQWQKDGLALPTKGASKFSYQLPLVADTKLEGFYELTVTSDVQPEDKLVFTFDIEIVYGPIFTDLSCLSRLFYVMKGANFSTICPFDSKAASRCLVGVNQHEASNPADLRRVLAGEASLNRKLSELDIDFSFQENTNKKEIQVSINSMQTGQDFELAMRLESPYGDSHIYSSLKVIPIPKLITSPQSSNCAEDCDSKPFNVSCVLDPVLVRQWKQQYEISPTVSWVIHSQWLSEQLDPDGIGQFVSVSSADGTILSVWPQGNPESQPFKDQTTKAEEEQDLLATSAGRPNSLKEYIAENSGSGGPRHPEDLVLRCRIRLMVHTNEAEFVPPPGLHLRRLTRQHAGSLLSASSPEPRLMYDSSWETDANLVSQLIATRAFTPDPVPAAASLAWIAAVVIGVIIVIVVIALSVWLYTRDRGETYKLYEKERAHGNDPIQEMKETEGFKTYERQEEQPIASSRYSLNDESMHVGSEDDGELDEYEANFNEEGSFINGYTTDSAIPRRTFDQISPPGVAVVSSTISRHAGQNHTAV</sequence>
<comment type="subcellular location">
    <subcellularLocation>
        <location evidence="1">Membrane</location>
        <topology evidence="1">Single-pass membrane protein</topology>
    </subcellularLocation>
</comment>
<evidence type="ECO:0000313" key="9">
    <source>
        <dbReference type="EMBL" id="KAF5403003.1"/>
    </source>
</evidence>
<reference evidence="9" key="1">
    <citation type="submission" date="2019-05" db="EMBL/GenBank/DDBJ databases">
        <title>Annotation for the trematode Paragonimus heterotremus.</title>
        <authorList>
            <person name="Choi Y.-J."/>
        </authorList>
    </citation>
    <scope>NUCLEOTIDE SEQUENCE</scope>
    <source>
        <strain evidence="9">LC</strain>
    </source>
</reference>
<organism evidence="9 10">
    <name type="scientific">Paragonimus heterotremus</name>
    <dbReference type="NCBI Taxonomy" id="100268"/>
    <lineage>
        <taxon>Eukaryota</taxon>
        <taxon>Metazoa</taxon>
        <taxon>Spiralia</taxon>
        <taxon>Lophotrochozoa</taxon>
        <taxon>Platyhelminthes</taxon>
        <taxon>Trematoda</taxon>
        <taxon>Digenea</taxon>
        <taxon>Plagiorchiida</taxon>
        <taxon>Troglotremata</taxon>
        <taxon>Troglotrematidae</taxon>
        <taxon>Paragonimus</taxon>
    </lineage>
</organism>
<dbReference type="Proteomes" id="UP000748531">
    <property type="component" value="Unassembled WGS sequence"/>
</dbReference>
<evidence type="ECO:0000256" key="3">
    <source>
        <dbReference type="ARBA" id="ARBA00022989"/>
    </source>
</evidence>
<feature type="region of interest" description="Disordered" evidence="5">
    <location>
        <begin position="809"/>
        <end position="836"/>
    </location>
</feature>
<dbReference type="EMBL" id="LUCH01001477">
    <property type="protein sequence ID" value="KAF5403003.1"/>
    <property type="molecule type" value="Genomic_DNA"/>
</dbReference>
<protein>
    <recommendedName>
        <fullName evidence="8">Neurofascin/L1/NrCAM C-terminal domain-containing protein</fullName>
    </recommendedName>
</protein>
<feature type="region of interest" description="Disordered" evidence="5">
    <location>
        <begin position="618"/>
        <end position="643"/>
    </location>
</feature>
<dbReference type="InterPro" id="IPR026966">
    <property type="entry name" value="Neurofascin/L1/NrCAM_C"/>
</dbReference>
<feature type="signal peptide" evidence="7">
    <location>
        <begin position="1"/>
        <end position="22"/>
    </location>
</feature>